<keyword evidence="5" id="KW-0963">Cytoplasm</keyword>
<dbReference type="FunFam" id="2.30.30.210:FF:000001">
    <property type="entry name" value="Ribonuclease P protein subunit p29"/>
    <property type="match status" value="1"/>
</dbReference>
<evidence type="ECO:0000256" key="9">
    <source>
        <dbReference type="ARBA" id="ARBA00022759"/>
    </source>
</evidence>
<comment type="subcellular location">
    <subcellularLocation>
        <location evidence="2">Nucleus</location>
        <location evidence="2">Nucleolus</location>
    </subcellularLocation>
</comment>
<dbReference type="Proteomes" id="UP001208570">
    <property type="component" value="Unassembled WGS sequence"/>
</dbReference>
<dbReference type="InterPro" id="IPR016848">
    <property type="entry name" value="RNase_P/MRP_Rpp29-subunit"/>
</dbReference>
<dbReference type="InterPro" id="IPR036980">
    <property type="entry name" value="RNase_P/MRP_Rpp29_sf"/>
</dbReference>
<keyword evidence="14" id="KW-1185">Reference proteome</keyword>
<dbReference type="PANTHER" id="PTHR13348">
    <property type="entry name" value="RIBONUCLEASE P SUBUNIT P29"/>
    <property type="match status" value="1"/>
</dbReference>
<dbReference type="GO" id="GO:0006364">
    <property type="term" value="P:rRNA processing"/>
    <property type="evidence" value="ECO:0007669"/>
    <property type="project" value="TreeGrafter"/>
</dbReference>
<dbReference type="AlphaFoldDB" id="A0AAD9JGA6"/>
<evidence type="ECO:0000256" key="6">
    <source>
        <dbReference type="ARBA" id="ARBA00022553"/>
    </source>
</evidence>
<dbReference type="SUPFAM" id="SSF101744">
    <property type="entry name" value="Rof/RNase P subunit-like"/>
    <property type="match status" value="1"/>
</dbReference>
<keyword evidence="11" id="KW-0539">Nucleus</keyword>
<evidence type="ECO:0000256" key="1">
    <source>
        <dbReference type="ARBA" id="ARBA00002435"/>
    </source>
</evidence>
<evidence type="ECO:0000256" key="10">
    <source>
        <dbReference type="ARBA" id="ARBA00022801"/>
    </source>
</evidence>
<dbReference type="Pfam" id="PF01868">
    <property type="entry name" value="RNase_P-MRP_p29"/>
    <property type="match status" value="1"/>
</dbReference>
<dbReference type="GO" id="GO:0016787">
    <property type="term" value="F:hydrolase activity"/>
    <property type="evidence" value="ECO:0007669"/>
    <property type="project" value="UniProtKB-KW"/>
</dbReference>
<accession>A0AAD9JGA6</accession>
<evidence type="ECO:0000313" key="13">
    <source>
        <dbReference type="EMBL" id="KAK2152607.1"/>
    </source>
</evidence>
<dbReference type="Gene3D" id="2.30.30.210">
    <property type="entry name" value="Ribonuclease P/MRP, subunit p29"/>
    <property type="match status" value="1"/>
</dbReference>
<name>A0AAD9JGA6_9ANNE</name>
<keyword evidence="7" id="KW-0819">tRNA processing</keyword>
<protein>
    <recommendedName>
        <fullName evidence="4">Ribonuclease P protein subunit p29</fullName>
    </recommendedName>
</protein>
<dbReference type="GO" id="GO:0001682">
    <property type="term" value="P:tRNA 5'-leader removal"/>
    <property type="evidence" value="ECO:0007669"/>
    <property type="project" value="InterPro"/>
</dbReference>
<reference evidence="13" key="1">
    <citation type="journal article" date="2023" name="Mol. Biol. Evol.">
        <title>Third-Generation Sequencing Reveals the Adaptive Role of the Epigenome in Three Deep-Sea Polychaetes.</title>
        <authorList>
            <person name="Perez M."/>
            <person name="Aroh O."/>
            <person name="Sun Y."/>
            <person name="Lan Y."/>
            <person name="Juniper S.K."/>
            <person name="Young C.R."/>
            <person name="Angers B."/>
            <person name="Qian P.Y."/>
        </authorList>
    </citation>
    <scope>NUCLEOTIDE SEQUENCE</scope>
    <source>
        <strain evidence="13">P08H-3</strain>
    </source>
</reference>
<dbReference type="GO" id="GO:0030677">
    <property type="term" value="C:ribonuclease P complex"/>
    <property type="evidence" value="ECO:0007669"/>
    <property type="project" value="InterPro"/>
</dbReference>
<evidence type="ECO:0000256" key="12">
    <source>
        <dbReference type="ARBA" id="ARBA00046486"/>
    </source>
</evidence>
<keyword evidence="10" id="KW-0378">Hydrolase</keyword>
<evidence type="ECO:0000256" key="4">
    <source>
        <dbReference type="ARBA" id="ARBA00016225"/>
    </source>
</evidence>
<evidence type="ECO:0000256" key="5">
    <source>
        <dbReference type="ARBA" id="ARBA00022490"/>
    </source>
</evidence>
<comment type="subunit">
    <text evidence="12">Component of nuclear RNase P and RNase MRP ribonucleoproteins. RNase P consists of a catalytic RNA moiety and 10 different protein chains; POP1, POP4, POP5, POP7, RPP14, RPP21, RPP25, RPP30, RPP38 and RPP40. Within the RNase P complex, POP1, POP7 and RPP25 form the 'finger' subcomplex, POP5, RPP14, RPP40 and homodimeric RPP30 form the 'palm' subcomplex, and RPP21, POP4 and RPP38 form the 'wrist' subcomplex. All subunits of the RNase P complex interact with the catalytic RNA. Several subunits of RNase P are also part of the RNase MRP complex. RNase MRP consists of a catalytic RNA moiety and about 8 protein subunits; POP1, POP7, RPP25, RPP30, RPP38, RPP40 and possibly also POP4 and POP5.</text>
</comment>
<evidence type="ECO:0000256" key="7">
    <source>
        <dbReference type="ARBA" id="ARBA00022694"/>
    </source>
</evidence>
<evidence type="ECO:0000256" key="3">
    <source>
        <dbReference type="ARBA" id="ARBA00006181"/>
    </source>
</evidence>
<organism evidence="13 14">
    <name type="scientific">Paralvinella palmiformis</name>
    <dbReference type="NCBI Taxonomy" id="53620"/>
    <lineage>
        <taxon>Eukaryota</taxon>
        <taxon>Metazoa</taxon>
        <taxon>Spiralia</taxon>
        <taxon>Lophotrochozoa</taxon>
        <taxon>Annelida</taxon>
        <taxon>Polychaeta</taxon>
        <taxon>Sedentaria</taxon>
        <taxon>Canalipalpata</taxon>
        <taxon>Terebellida</taxon>
        <taxon>Terebelliformia</taxon>
        <taxon>Alvinellidae</taxon>
        <taxon>Paralvinella</taxon>
    </lineage>
</organism>
<dbReference type="GO" id="GO:0033204">
    <property type="term" value="F:ribonuclease P RNA binding"/>
    <property type="evidence" value="ECO:0007669"/>
    <property type="project" value="InterPro"/>
</dbReference>
<dbReference type="InterPro" id="IPR002730">
    <property type="entry name" value="Rpp29/RNP1"/>
</dbReference>
<keyword evidence="9" id="KW-0255">Endonuclease</keyword>
<comment type="function">
    <text evidence="1">Component of ribonuclease P, a ribonucleoprotein complex that generates mature tRNA molecules by cleaving their 5'-ends.</text>
</comment>
<dbReference type="EMBL" id="JAODUP010000324">
    <property type="protein sequence ID" value="KAK2152607.1"/>
    <property type="molecule type" value="Genomic_DNA"/>
</dbReference>
<gene>
    <name evidence="13" type="ORF">LSH36_323g03027</name>
</gene>
<evidence type="ECO:0000313" key="14">
    <source>
        <dbReference type="Proteomes" id="UP001208570"/>
    </source>
</evidence>
<dbReference type="SMART" id="SM00538">
    <property type="entry name" value="POP4"/>
    <property type="match status" value="1"/>
</dbReference>
<keyword evidence="8" id="KW-0540">Nuclease</keyword>
<evidence type="ECO:0000256" key="2">
    <source>
        <dbReference type="ARBA" id="ARBA00004604"/>
    </source>
</evidence>
<dbReference type="HAMAP" id="MF_00754">
    <property type="entry name" value="RNase_P_1"/>
    <property type="match status" value="1"/>
</dbReference>
<dbReference type="GO" id="GO:0004519">
    <property type="term" value="F:endonuclease activity"/>
    <property type="evidence" value="ECO:0007669"/>
    <property type="project" value="UniProtKB-KW"/>
</dbReference>
<keyword evidence="6" id="KW-0597">Phosphoprotein</keyword>
<comment type="similarity">
    <text evidence="3">Belongs to the eukaryotic/archaeal RNase P protein component 1 family.</text>
</comment>
<comment type="caution">
    <text evidence="13">The sequence shown here is derived from an EMBL/GenBank/DDBJ whole genome shotgun (WGS) entry which is preliminary data.</text>
</comment>
<dbReference type="InterPro" id="IPR023538">
    <property type="entry name" value="RNP1"/>
</dbReference>
<dbReference type="InterPro" id="IPR023534">
    <property type="entry name" value="Rof/RNase_P-like"/>
</dbReference>
<evidence type="ECO:0000256" key="11">
    <source>
        <dbReference type="ARBA" id="ARBA00023242"/>
    </source>
</evidence>
<evidence type="ECO:0000256" key="8">
    <source>
        <dbReference type="ARBA" id="ARBA00022722"/>
    </source>
</evidence>
<proteinExistence type="inferred from homology"/>
<sequence length="252" mass="29298">MDQGLKPSPHDYRGHPRTIIQEYYGMLECWIQGGCFYEHLPEDLAGQHWTPTDTKPNKQHSFVRAFLERVLQESKTDEKDMLFKYVSLGEKSSKKKKSIKKRTKLLTASEKKQLNLFKLQPDDINYALYLPLHELWKDYMRDLLCLEKVTSKNQSEAERRFMKSDLHGSFVTVIKSKCPSLIGLSGIVLQETKHTFKIITKSNQLKTLPKRGTIFSISLDDYIFTIYGSNFMFRASDRASRSFKVKLVTDLS</sequence>
<dbReference type="PANTHER" id="PTHR13348:SF0">
    <property type="entry name" value="RIBONUCLEASE P PROTEIN SUBUNIT P29"/>
    <property type="match status" value="1"/>
</dbReference>
<dbReference type="GO" id="GO:0005730">
    <property type="term" value="C:nucleolus"/>
    <property type="evidence" value="ECO:0007669"/>
    <property type="project" value="UniProtKB-SubCell"/>
</dbReference>
<dbReference type="GO" id="GO:0000172">
    <property type="term" value="C:ribonuclease MRP complex"/>
    <property type="evidence" value="ECO:0007669"/>
    <property type="project" value="InterPro"/>
</dbReference>